<keyword evidence="2 4" id="KW-0547">Nucleotide-binding</keyword>
<gene>
    <name evidence="6" type="ORF">F5983_34765</name>
</gene>
<proteinExistence type="predicted"/>
<keyword evidence="1" id="KW-0436">Ligase</keyword>
<dbReference type="GO" id="GO:0046872">
    <property type="term" value="F:metal ion binding"/>
    <property type="evidence" value="ECO:0007669"/>
    <property type="project" value="InterPro"/>
</dbReference>
<dbReference type="RefSeq" id="WP_151513805.1">
    <property type="nucleotide sequence ID" value="NZ_JBMVCA010000036.1"/>
</dbReference>
<dbReference type="AlphaFoldDB" id="A0A5N5EBZ9"/>
<dbReference type="EMBL" id="VYUA01000063">
    <property type="protein sequence ID" value="KAB2588005.1"/>
    <property type="molecule type" value="Genomic_DNA"/>
</dbReference>
<dbReference type="InterPro" id="IPR052032">
    <property type="entry name" value="ATP-dep_AA_Ligase"/>
</dbReference>
<name>A0A5N5EBZ9_9ACTN</name>
<dbReference type="InterPro" id="IPR011761">
    <property type="entry name" value="ATP-grasp"/>
</dbReference>
<dbReference type="SMART" id="SM01209">
    <property type="entry name" value="GARS_A"/>
    <property type="match status" value="1"/>
</dbReference>
<organism evidence="6 7">
    <name type="scientific">Streptomyces arboris</name>
    <dbReference type="NCBI Taxonomy" id="2600619"/>
    <lineage>
        <taxon>Bacteria</taxon>
        <taxon>Bacillati</taxon>
        <taxon>Actinomycetota</taxon>
        <taxon>Actinomycetes</taxon>
        <taxon>Kitasatosporales</taxon>
        <taxon>Streptomycetaceae</taxon>
        <taxon>Streptomyces</taxon>
    </lineage>
</organism>
<evidence type="ECO:0000313" key="7">
    <source>
        <dbReference type="Proteomes" id="UP000326907"/>
    </source>
</evidence>
<evidence type="ECO:0000256" key="1">
    <source>
        <dbReference type="ARBA" id="ARBA00022598"/>
    </source>
</evidence>
<keyword evidence="3 4" id="KW-0067">ATP-binding</keyword>
<evidence type="ECO:0000256" key="4">
    <source>
        <dbReference type="PROSITE-ProRule" id="PRU00409"/>
    </source>
</evidence>
<dbReference type="SUPFAM" id="SSF56059">
    <property type="entry name" value="Glutathione synthetase ATP-binding domain-like"/>
    <property type="match status" value="1"/>
</dbReference>
<sequence length="416" mass="44683">MIALVDPLSSGVFLSSALRERGQDLLHVYEERFSGAASIDASAPVLIVSGDTAETVAALRRRGVRHVVPGSEFGVALAHELAAALGLARNEDETAAARRDKALMGEVLRRAGVPCAGQASVTTVEELTRAVRRLGLPVVVKPSQSSGSDGCRVCCSEAAAVNHFRDIHRQMNLVGLANDEIYVQEYLHGEQYVVTTVSLDGQHVVCEVARTVIEELDGLPVRRYNVSCQSLGEAEQEVVSYTLDCLNALGVRHGAANADVRLTDQGPRLIEVNARILGPVLHPDPYFAAFGDSQQHVLAESLDDPAAFTARALEAYAPPQVMGKAFVRCWDSGVLTAVPGLSSVRRLPGFHSVRGLPHVGQPVRKNTLTKGRTGIVYFVHPQESVVRESLKELNRLEDQGALFRISAAPNVGSGRP</sequence>
<dbReference type="PROSITE" id="PS50975">
    <property type="entry name" value="ATP_GRASP"/>
    <property type="match status" value="1"/>
</dbReference>
<evidence type="ECO:0000259" key="5">
    <source>
        <dbReference type="PROSITE" id="PS50975"/>
    </source>
</evidence>
<protein>
    <submittedName>
        <fullName evidence="6">ATP-grasp domain-containing protein</fullName>
    </submittedName>
</protein>
<dbReference type="Proteomes" id="UP000326907">
    <property type="component" value="Unassembled WGS sequence"/>
</dbReference>
<feature type="domain" description="ATP-grasp" evidence="5">
    <location>
        <begin position="105"/>
        <end position="303"/>
    </location>
</feature>
<comment type="caution">
    <text evidence="6">The sequence shown here is derived from an EMBL/GenBank/DDBJ whole genome shotgun (WGS) entry which is preliminary data.</text>
</comment>
<evidence type="ECO:0000256" key="3">
    <source>
        <dbReference type="ARBA" id="ARBA00022840"/>
    </source>
</evidence>
<dbReference type="Gene3D" id="3.30.470.20">
    <property type="entry name" value="ATP-grasp fold, B domain"/>
    <property type="match status" value="1"/>
</dbReference>
<dbReference type="GO" id="GO:0016874">
    <property type="term" value="F:ligase activity"/>
    <property type="evidence" value="ECO:0007669"/>
    <property type="project" value="UniProtKB-KW"/>
</dbReference>
<dbReference type="PANTHER" id="PTHR43585:SF2">
    <property type="entry name" value="ATP-GRASP ENZYME FSQD"/>
    <property type="match status" value="1"/>
</dbReference>
<dbReference type="GO" id="GO:0005524">
    <property type="term" value="F:ATP binding"/>
    <property type="evidence" value="ECO:0007669"/>
    <property type="project" value="UniProtKB-UniRule"/>
</dbReference>
<evidence type="ECO:0000313" key="6">
    <source>
        <dbReference type="EMBL" id="KAB2588005.1"/>
    </source>
</evidence>
<keyword evidence="7" id="KW-1185">Reference proteome</keyword>
<reference evidence="6 7" key="1">
    <citation type="submission" date="2019-09" db="EMBL/GenBank/DDBJ databases">
        <authorList>
            <person name="Liu P."/>
        </authorList>
    </citation>
    <scope>NUCLEOTIDE SEQUENCE [LARGE SCALE GENOMIC DNA]</scope>
    <source>
        <strain evidence="6 7">TRM68085</strain>
    </source>
</reference>
<dbReference type="Pfam" id="PF13535">
    <property type="entry name" value="ATP-grasp_4"/>
    <property type="match status" value="1"/>
</dbReference>
<evidence type="ECO:0000256" key="2">
    <source>
        <dbReference type="ARBA" id="ARBA00022741"/>
    </source>
</evidence>
<accession>A0A5N5EBZ9</accession>
<dbReference type="PANTHER" id="PTHR43585">
    <property type="entry name" value="FUMIPYRROLE BIOSYNTHESIS PROTEIN C"/>
    <property type="match status" value="1"/>
</dbReference>